<evidence type="ECO:0000256" key="6">
    <source>
        <dbReference type="ARBA" id="ARBA00023077"/>
    </source>
</evidence>
<dbReference type="PANTHER" id="PTHR30069">
    <property type="entry name" value="TONB-DEPENDENT OUTER MEMBRANE RECEPTOR"/>
    <property type="match status" value="1"/>
</dbReference>
<keyword evidence="6 11" id="KW-0798">TonB box</keyword>
<gene>
    <name evidence="14" type="ORF">J2Z56_001658</name>
    <name evidence="15" type="ORF">J2Z57_001781</name>
</gene>
<dbReference type="GO" id="GO:0044718">
    <property type="term" value="P:siderophore transmembrane transport"/>
    <property type="evidence" value="ECO:0007669"/>
    <property type="project" value="TreeGrafter"/>
</dbReference>
<dbReference type="GO" id="GO:0015344">
    <property type="term" value="F:siderophore uptake transmembrane transporter activity"/>
    <property type="evidence" value="ECO:0007669"/>
    <property type="project" value="TreeGrafter"/>
</dbReference>
<dbReference type="PROSITE" id="PS52016">
    <property type="entry name" value="TONB_DEPENDENT_REC_3"/>
    <property type="match status" value="1"/>
</dbReference>
<dbReference type="Proteomes" id="UP001138672">
    <property type="component" value="Unassembled WGS sequence"/>
</dbReference>
<dbReference type="InterPro" id="IPR037066">
    <property type="entry name" value="Plug_dom_sf"/>
</dbReference>
<comment type="subcellular location">
    <subcellularLocation>
        <location evidence="1 10">Cell outer membrane</location>
        <topology evidence="1 10">Multi-pass membrane protein</topology>
    </subcellularLocation>
</comment>
<dbReference type="InterPro" id="IPR039426">
    <property type="entry name" value="TonB-dep_rcpt-like"/>
</dbReference>
<dbReference type="Gene3D" id="2.40.170.20">
    <property type="entry name" value="TonB-dependent receptor, beta-barrel domain"/>
    <property type="match status" value="1"/>
</dbReference>
<dbReference type="InterPro" id="IPR012910">
    <property type="entry name" value="Plug_dom"/>
</dbReference>
<comment type="caution">
    <text evidence="14">The sequence shown here is derived from an EMBL/GenBank/DDBJ whole genome shotgun (WGS) entry which is preliminary data.</text>
</comment>
<comment type="similarity">
    <text evidence="10 11">Belongs to the TonB-dependent receptor family.</text>
</comment>
<dbReference type="EMBL" id="JAGGJQ010000004">
    <property type="protein sequence ID" value="MBP1839734.1"/>
    <property type="molecule type" value="Genomic_DNA"/>
</dbReference>
<evidence type="ECO:0000256" key="5">
    <source>
        <dbReference type="ARBA" id="ARBA00022729"/>
    </source>
</evidence>
<evidence type="ECO:0000259" key="13">
    <source>
        <dbReference type="Pfam" id="PF07715"/>
    </source>
</evidence>
<dbReference type="GO" id="GO:0009279">
    <property type="term" value="C:cell outer membrane"/>
    <property type="evidence" value="ECO:0007669"/>
    <property type="project" value="UniProtKB-SubCell"/>
</dbReference>
<evidence type="ECO:0000256" key="1">
    <source>
        <dbReference type="ARBA" id="ARBA00004571"/>
    </source>
</evidence>
<keyword evidence="4 10" id="KW-0812">Transmembrane</keyword>
<evidence type="ECO:0000256" key="7">
    <source>
        <dbReference type="ARBA" id="ARBA00023136"/>
    </source>
</evidence>
<sequence length="610" mass="69049">MKEKLIVQLLFATCFPAILVAQTDSIQKLEEVYITADAQLKAFSNSQTVLVLTDSVISKNQPSLTALLNYNTPIFFKENGLGMVSSPAFRGTTAQQTAVVWNGININSQLNGQTDFNTLNTSDFNAISVRSGGGSVIYGSGAIGGSIHLNNVFNYTEGFTNTIKSSYGSFNTLQLNYNGNITVNNLSANIGISRNSSDNDYDYVDSDDSNQNGDFYNTSLNANISYRLNQNNLLKFYSYIYDGERHFSLINANETPTKYKDFNTRHLLEWDAFYSKITSKFKLAYITEEYKYFSNTASDIYSYGQVNSIIAKYDFTYNPSEDITINAIADATQNKGEGSSIVQEERNIASFNLLFKQQLTPWFLYELGLRQEITNNYNSPFLYNLGLQFQVSSLYSITVNGSKNFRIPTFNDLYWEDSGNPDLKPESSYQAEIGNHLALKHTKLSVTAYYNDITDMIRWLPNGSIWQPSNTDHVITYGLEGVLNYSRTVNDHTFSFNSTYAYTISENQETKKQLTYVPYHKATASLGYSFKNLSAFYQWLYVGKVFTTTDNLSRYSIDDYHLSNIGIDYNFNTTFTLGGKLNNIWNTNYKSGSNRYMPGRNFSINLNINI</sequence>
<evidence type="ECO:0000313" key="17">
    <source>
        <dbReference type="Proteomes" id="UP001231587"/>
    </source>
</evidence>
<dbReference type="Gene3D" id="2.170.130.10">
    <property type="entry name" value="TonB-dependent receptor, plug domain"/>
    <property type="match status" value="1"/>
</dbReference>
<evidence type="ECO:0000256" key="9">
    <source>
        <dbReference type="ARBA" id="ARBA00023237"/>
    </source>
</evidence>
<dbReference type="RefSeq" id="WP_057783361.1">
    <property type="nucleotide sequence ID" value="NZ_JAGGJQ010000004.1"/>
</dbReference>
<dbReference type="SUPFAM" id="SSF56935">
    <property type="entry name" value="Porins"/>
    <property type="match status" value="1"/>
</dbReference>
<keyword evidence="8 14" id="KW-0675">Receptor</keyword>
<dbReference type="AlphaFoldDB" id="A0A9X1CC30"/>
<evidence type="ECO:0000256" key="4">
    <source>
        <dbReference type="ARBA" id="ARBA00022692"/>
    </source>
</evidence>
<dbReference type="PANTHER" id="PTHR30069:SF29">
    <property type="entry name" value="HEMOGLOBIN AND HEMOGLOBIN-HAPTOGLOBIN-BINDING PROTEIN 1-RELATED"/>
    <property type="match status" value="1"/>
</dbReference>
<keyword evidence="2 10" id="KW-0813">Transport</keyword>
<dbReference type="Proteomes" id="UP001231587">
    <property type="component" value="Unassembled WGS sequence"/>
</dbReference>
<feature type="domain" description="TonB-dependent receptor plug" evidence="13">
    <location>
        <begin position="44"/>
        <end position="145"/>
    </location>
</feature>
<organism evidence="14 16">
    <name type="scientific">Formosa algae</name>
    <dbReference type="NCBI Taxonomy" id="225843"/>
    <lineage>
        <taxon>Bacteria</taxon>
        <taxon>Pseudomonadati</taxon>
        <taxon>Bacteroidota</taxon>
        <taxon>Flavobacteriia</taxon>
        <taxon>Flavobacteriales</taxon>
        <taxon>Flavobacteriaceae</taxon>
        <taxon>Formosa</taxon>
    </lineage>
</organism>
<keyword evidence="5" id="KW-0732">Signal</keyword>
<dbReference type="Pfam" id="PF00593">
    <property type="entry name" value="TonB_dep_Rec_b-barrel"/>
    <property type="match status" value="1"/>
</dbReference>
<keyword evidence="17" id="KW-1185">Reference proteome</keyword>
<evidence type="ECO:0000256" key="8">
    <source>
        <dbReference type="ARBA" id="ARBA00023170"/>
    </source>
</evidence>
<dbReference type="EMBL" id="JAUSUU010000005">
    <property type="protein sequence ID" value="MDQ0335333.1"/>
    <property type="molecule type" value="Genomic_DNA"/>
</dbReference>
<protein>
    <submittedName>
        <fullName evidence="14">Iron complex outermembrane receptor protein</fullName>
    </submittedName>
</protein>
<reference evidence="14" key="1">
    <citation type="submission" date="2021-03" db="EMBL/GenBank/DDBJ databases">
        <title>Genomic Encyclopedia of Type Strains, Phase IV (KMG-IV): sequencing the most valuable type-strain genomes for metagenomic binning, comparative biology and taxonomic classification.</title>
        <authorList>
            <person name="Goeker M."/>
        </authorList>
    </citation>
    <scope>NUCLEOTIDE SEQUENCE</scope>
    <source>
        <strain evidence="14">DSM 15523</strain>
        <strain evidence="15 17">DSM 16476</strain>
    </source>
</reference>
<dbReference type="InterPro" id="IPR036942">
    <property type="entry name" value="Beta-barrel_TonB_sf"/>
</dbReference>
<evidence type="ECO:0000313" key="14">
    <source>
        <dbReference type="EMBL" id="MBP1839734.1"/>
    </source>
</evidence>
<dbReference type="InterPro" id="IPR000531">
    <property type="entry name" value="Beta-barrel_TonB"/>
</dbReference>
<evidence type="ECO:0000256" key="10">
    <source>
        <dbReference type="PROSITE-ProRule" id="PRU01360"/>
    </source>
</evidence>
<evidence type="ECO:0000259" key="12">
    <source>
        <dbReference type="Pfam" id="PF00593"/>
    </source>
</evidence>
<keyword evidence="3 10" id="KW-1134">Transmembrane beta strand</keyword>
<dbReference type="OrthoDB" id="9762903at2"/>
<evidence type="ECO:0000256" key="3">
    <source>
        <dbReference type="ARBA" id="ARBA00022452"/>
    </source>
</evidence>
<keyword evidence="9 10" id="KW-0998">Cell outer membrane</keyword>
<evidence type="ECO:0000256" key="11">
    <source>
        <dbReference type="RuleBase" id="RU003357"/>
    </source>
</evidence>
<proteinExistence type="inferred from homology"/>
<keyword evidence="7 10" id="KW-0472">Membrane</keyword>
<evidence type="ECO:0000313" key="16">
    <source>
        <dbReference type="Proteomes" id="UP001138672"/>
    </source>
</evidence>
<name>A0A9X1CC30_9FLAO</name>
<evidence type="ECO:0000313" key="15">
    <source>
        <dbReference type="EMBL" id="MDQ0335333.1"/>
    </source>
</evidence>
<dbReference type="Pfam" id="PF07715">
    <property type="entry name" value="Plug"/>
    <property type="match status" value="1"/>
</dbReference>
<evidence type="ECO:0000256" key="2">
    <source>
        <dbReference type="ARBA" id="ARBA00022448"/>
    </source>
</evidence>
<feature type="domain" description="TonB-dependent receptor-like beta-barrel" evidence="12">
    <location>
        <begin position="165"/>
        <end position="584"/>
    </location>
</feature>
<accession>A0A9X1CC30</accession>